<dbReference type="Pfam" id="PF07730">
    <property type="entry name" value="HisKA_3"/>
    <property type="match status" value="1"/>
</dbReference>
<protein>
    <recommendedName>
        <fullName evidence="5">Histidine kinase/HSP90-like ATPase domain-containing protein</fullName>
    </recommendedName>
</protein>
<dbReference type="GO" id="GO:0000155">
    <property type="term" value="F:phosphorelay sensor kinase activity"/>
    <property type="evidence" value="ECO:0007669"/>
    <property type="project" value="InterPro"/>
</dbReference>
<dbReference type="CDD" id="cd16917">
    <property type="entry name" value="HATPase_UhpB-NarQ-NarX-like"/>
    <property type="match status" value="1"/>
</dbReference>
<dbReference type="PANTHER" id="PTHR24421">
    <property type="entry name" value="NITRATE/NITRITE SENSOR PROTEIN NARX-RELATED"/>
    <property type="match status" value="1"/>
</dbReference>
<name>A0A4R0YE17_9GAMM</name>
<comment type="caution">
    <text evidence="6">The sequence shown here is derived from an EMBL/GenBank/DDBJ whole genome shotgun (WGS) entry which is preliminary data.</text>
</comment>
<keyword evidence="3" id="KW-0902">Two-component regulatory system</keyword>
<dbReference type="InterPro" id="IPR003594">
    <property type="entry name" value="HATPase_dom"/>
</dbReference>
<dbReference type="Gene3D" id="3.30.565.10">
    <property type="entry name" value="Histidine kinase-like ATPase, C-terminal domain"/>
    <property type="match status" value="1"/>
</dbReference>
<feature type="transmembrane region" description="Helical" evidence="4">
    <location>
        <begin position="18"/>
        <end position="38"/>
    </location>
</feature>
<keyword evidence="4" id="KW-0812">Transmembrane</keyword>
<gene>
    <name evidence="6" type="ORF">EZM97_33325</name>
</gene>
<keyword evidence="4" id="KW-1133">Transmembrane helix</keyword>
<dbReference type="InterPro" id="IPR036890">
    <property type="entry name" value="HATPase_C_sf"/>
</dbReference>
<dbReference type="EMBL" id="SJTG01000006">
    <property type="protein sequence ID" value="TCI06370.1"/>
    <property type="molecule type" value="Genomic_DNA"/>
</dbReference>
<sequence>MLGSGIPRVRRMWNLDGWLTFFVPAMAAVVFVVLAYVLRRGVFKRLHRLIMEERLLERERMARDLHDTLLQKVHGTLFKLERLANARDLSEDHRRRVSEIEEHFRQIVIEGRDAICRLRGSASSKVDLDTQLDAIRSFASTADIATTYSVRVVGNPRPLRLEASEEAAAIVRESATNAFRHAKAKLVVVAVHYSDSFLSVSIADNGVGMPAGIVQGTEREGHWGIAGMRERAARLGGRLSIVSAVPHGTTVELRLPKEVAYPTRTF</sequence>
<feature type="domain" description="Histidine kinase/HSP90-like ATPase" evidence="5">
    <location>
        <begin position="162"/>
        <end position="259"/>
    </location>
</feature>
<dbReference type="GO" id="GO:0016020">
    <property type="term" value="C:membrane"/>
    <property type="evidence" value="ECO:0007669"/>
    <property type="project" value="InterPro"/>
</dbReference>
<dbReference type="SUPFAM" id="SSF55874">
    <property type="entry name" value="ATPase domain of HSP90 chaperone/DNA topoisomerase II/histidine kinase"/>
    <property type="match status" value="1"/>
</dbReference>
<evidence type="ECO:0000313" key="6">
    <source>
        <dbReference type="EMBL" id="TCI06370.1"/>
    </source>
</evidence>
<evidence type="ECO:0000256" key="2">
    <source>
        <dbReference type="ARBA" id="ARBA00022777"/>
    </source>
</evidence>
<keyword evidence="4" id="KW-0472">Membrane</keyword>
<keyword evidence="1" id="KW-0808">Transferase</keyword>
<dbReference type="PANTHER" id="PTHR24421:SF62">
    <property type="entry name" value="SENSORY TRANSDUCTION HISTIDINE KINASE"/>
    <property type="match status" value="1"/>
</dbReference>
<evidence type="ECO:0000259" key="5">
    <source>
        <dbReference type="SMART" id="SM00387"/>
    </source>
</evidence>
<dbReference type="Pfam" id="PF02518">
    <property type="entry name" value="HATPase_c"/>
    <property type="match status" value="1"/>
</dbReference>
<evidence type="ECO:0000313" key="7">
    <source>
        <dbReference type="Proteomes" id="UP000291822"/>
    </source>
</evidence>
<dbReference type="Proteomes" id="UP000291822">
    <property type="component" value="Unassembled WGS sequence"/>
</dbReference>
<keyword evidence="7" id="KW-1185">Reference proteome</keyword>
<dbReference type="SMART" id="SM00387">
    <property type="entry name" value="HATPase_c"/>
    <property type="match status" value="1"/>
</dbReference>
<dbReference type="Gene3D" id="1.20.5.1930">
    <property type="match status" value="1"/>
</dbReference>
<evidence type="ECO:0000256" key="3">
    <source>
        <dbReference type="ARBA" id="ARBA00023012"/>
    </source>
</evidence>
<keyword evidence="2" id="KW-0418">Kinase</keyword>
<dbReference type="InterPro" id="IPR050482">
    <property type="entry name" value="Sensor_HK_TwoCompSys"/>
</dbReference>
<dbReference type="GO" id="GO:0046983">
    <property type="term" value="F:protein dimerization activity"/>
    <property type="evidence" value="ECO:0007669"/>
    <property type="project" value="InterPro"/>
</dbReference>
<organism evidence="6 7">
    <name type="scientific">Dyella soli</name>
    <dbReference type="NCBI Taxonomy" id="522319"/>
    <lineage>
        <taxon>Bacteria</taxon>
        <taxon>Pseudomonadati</taxon>
        <taxon>Pseudomonadota</taxon>
        <taxon>Gammaproteobacteria</taxon>
        <taxon>Lysobacterales</taxon>
        <taxon>Rhodanobacteraceae</taxon>
        <taxon>Dyella</taxon>
    </lineage>
</organism>
<accession>A0A4R0YE17</accession>
<reference evidence="6 7" key="1">
    <citation type="submission" date="2019-02" db="EMBL/GenBank/DDBJ databases">
        <title>Dyella amyloliquefaciens sp. nov., isolated from forest soil.</title>
        <authorList>
            <person name="Gao Z.-H."/>
            <person name="Qiu L.-H."/>
        </authorList>
    </citation>
    <scope>NUCLEOTIDE SEQUENCE [LARGE SCALE GENOMIC DNA]</scope>
    <source>
        <strain evidence="6 7">KACC 12747</strain>
    </source>
</reference>
<evidence type="ECO:0000256" key="1">
    <source>
        <dbReference type="ARBA" id="ARBA00022679"/>
    </source>
</evidence>
<dbReference type="AlphaFoldDB" id="A0A4R0YE17"/>
<proteinExistence type="predicted"/>
<dbReference type="InterPro" id="IPR011712">
    <property type="entry name" value="Sig_transdc_His_kin_sub3_dim/P"/>
</dbReference>
<evidence type="ECO:0000256" key="4">
    <source>
        <dbReference type="SAM" id="Phobius"/>
    </source>
</evidence>